<dbReference type="SUPFAM" id="SSF101386">
    <property type="entry name" value="all-alpha NTP pyrophosphatases"/>
    <property type="match status" value="1"/>
</dbReference>
<sequence length="105" mass="13070">MINKIIKIIKNKIKVSKSYSKYILLNNFEFLFKKIFEEMFEIYSSFNKYIIIKNCYNRYFLIKEICDLIYHLTIFIIYNNISYLEIEKEFIRRTNITGFEEKKFR</sequence>
<accession>A0A1U9RSI0</accession>
<dbReference type="Gene3D" id="1.10.287.1080">
    <property type="entry name" value="MazG-like"/>
    <property type="match status" value="1"/>
</dbReference>
<dbReference type="Proteomes" id="UP000189666">
    <property type="component" value="Chromosome"/>
</dbReference>
<protein>
    <recommendedName>
        <fullName evidence="3">Phosphoribosyl-ATP diphosphatase</fullName>
    </recommendedName>
</protein>
<dbReference type="EMBL" id="CP019943">
    <property type="protein sequence ID" value="AQU89445.1"/>
    <property type="molecule type" value="Genomic_DNA"/>
</dbReference>
<organism evidence="1 2">
    <name type="scientific">Carsonella ruddii</name>
    <dbReference type="NCBI Taxonomy" id="114186"/>
    <lineage>
        <taxon>Bacteria</taxon>
        <taxon>Pseudomonadati</taxon>
        <taxon>Pseudomonadota</taxon>
        <taxon>Gammaproteobacteria</taxon>
        <taxon>Oceanospirillales</taxon>
        <taxon>Halomonadaceae</taxon>
        <taxon>Zymobacter group</taxon>
        <taxon>Candidatus Carsonella</taxon>
    </lineage>
</organism>
<proteinExistence type="predicted"/>
<dbReference type="InterPro" id="IPR021130">
    <property type="entry name" value="PRib-ATP_PPHydrolase-like"/>
</dbReference>
<evidence type="ECO:0000313" key="1">
    <source>
        <dbReference type="EMBL" id="AQU89445.1"/>
    </source>
</evidence>
<reference evidence="1 2" key="1">
    <citation type="submission" date="2017-02" db="EMBL/GenBank/DDBJ databases">
        <title>Complete Genome of Candidatus Carsonella ruddii strain BC, a Nutritional Endosymbiont of Bactericera cockerelli.</title>
        <authorList>
            <person name="Riley A.B."/>
            <person name="Kim D.H."/>
            <person name="Hansen A.K."/>
        </authorList>
    </citation>
    <scope>NUCLEOTIDE SEQUENCE [LARGE SCALE GENOMIC DNA]</scope>
    <source>
        <strain evidence="1 2">BC</strain>
    </source>
</reference>
<dbReference type="Pfam" id="PF01503">
    <property type="entry name" value="PRA-PH"/>
    <property type="match status" value="1"/>
</dbReference>
<dbReference type="RefSeq" id="WP_211118529.1">
    <property type="nucleotide sequence ID" value="NZ_CP019943.1"/>
</dbReference>
<evidence type="ECO:0000313" key="2">
    <source>
        <dbReference type="Proteomes" id="UP000189666"/>
    </source>
</evidence>
<evidence type="ECO:0008006" key="3">
    <source>
        <dbReference type="Google" id="ProtNLM"/>
    </source>
</evidence>
<name>A0A1U9RSI0_CARRU</name>
<gene>
    <name evidence="1" type="ORF">BW244_0027</name>
</gene>
<dbReference type="AlphaFoldDB" id="A0A1U9RSI0"/>